<keyword evidence="15 19" id="KW-0342">GTP-binding</keyword>
<evidence type="ECO:0000256" key="8">
    <source>
        <dbReference type="ARBA" id="ARBA00012016"/>
    </source>
</evidence>
<dbReference type="Gene3D" id="3.40.50.300">
    <property type="entry name" value="P-loop containing nucleotide triphosphate hydrolases"/>
    <property type="match status" value="1"/>
</dbReference>
<evidence type="ECO:0000256" key="5">
    <source>
        <dbReference type="ARBA" id="ARBA00004692"/>
    </source>
</evidence>
<evidence type="ECO:0000256" key="17">
    <source>
        <dbReference type="ARBA" id="ARBA00030571"/>
    </source>
</evidence>
<comment type="catalytic activity">
    <reaction evidence="3">
        <text>adenosylcob(III)inamide + GTP = adenosylcob(III)inamide phosphate + GDP + H(+)</text>
        <dbReference type="Rhea" id="RHEA:15765"/>
        <dbReference type="ChEBI" id="CHEBI:2480"/>
        <dbReference type="ChEBI" id="CHEBI:15378"/>
        <dbReference type="ChEBI" id="CHEBI:37565"/>
        <dbReference type="ChEBI" id="CHEBI:58189"/>
        <dbReference type="ChEBI" id="CHEBI:58502"/>
        <dbReference type="EC" id="2.7.1.156"/>
    </reaction>
</comment>
<dbReference type="InterPro" id="IPR027417">
    <property type="entry name" value="P-loop_NTPase"/>
</dbReference>
<dbReference type="CDD" id="cd00544">
    <property type="entry name" value="CobU"/>
    <property type="match status" value="1"/>
</dbReference>
<evidence type="ECO:0000256" key="6">
    <source>
        <dbReference type="ARBA" id="ARBA00005159"/>
    </source>
</evidence>
<dbReference type="Proteomes" id="UP000595897">
    <property type="component" value="Chromosome"/>
</dbReference>
<dbReference type="UniPathway" id="UPA00148">
    <property type="reaction ID" value="UER00236"/>
</dbReference>
<dbReference type="EC" id="2.7.1.156" evidence="8"/>
<evidence type="ECO:0000256" key="12">
    <source>
        <dbReference type="ARBA" id="ARBA00022741"/>
    </source>
</evidence>
<evidence type="ECO:0000313" key="21">
    <source>
        <dbReference type="Proteomes" id="UP000595897"/>
    </source>
</evidence>
<comment type="pathway">
    <text evidence="6">Cofactor biosynthesis; adenosylcobalamin biosynthesis; adenosylcobalamin from cob(II)yrinate a,c-diamide: step 5/7.</text>
</comment>
<comment type="catalytic activity">
    <reaction evidence="1">
        <text>adenosylcob(III)inamide + ATP = adenosylcob(III)inamide phosphate + ADP + H(+)</text>
        <dbReference type="Rhea" id="RHEA:15769"/>
        <dbReference type="ChEBI" id="CHEBI:2480"/>
        <dbReference type="ChEBI" id="CHEBI:15378"/>
        <dbReference type="ChEBI" id="CHEBI:30616"/>
        <dbReference type="ChEBI" id="CHEBI:58502"/>
        <dbReference type="ChEBI" id="CHEBI:456216"/>
        <dbReference type="EC" id="2.7.1.156"/>
    </reaction>
</comment>
<dbReference type="RefSeq" id="WP_271713956.1">
    <property type="nucleotide sequence ID" value="NZ_AP024169.1"/>
</dbReference>
<evidence type="ECO:0000256" key="3">
    <source>
        <dbReference type="ARBA" id="ARBA00001522"/>
    </source>
</evidence>
<dbReference type="GO" id="GO:0043752">
    <property type="term" value="F:adenosylcobinamide kinase activity"/>
    <property type="evidence" value="ECO:0007669"/>
    <property type="project" value="UniProtKB-EC"/>
</dbReference>
<sequence length="177" mass="20106">MFTLITGGSGSGKSEYAEMVATSYQTENRIYIATMFPFDEECNQKILRHKKMREAKNFHTIECYTGLRNLILPSNSTVLLDCLSNLVANERYQENGSKNQLVEEIIQGVKTIRKNTTHLVIVTNEVFSDGIEYDGETIQYLHDLGEVNCALAKLADEVIEIVYTIPIFHKSSFFISH</sequence>
<dbReference type="EMBL" id="AP024169">
    <property type="protein sequence ID" value="BCN32961.1"/>
    <property type="molecule type" value="Genomic_DNA"/>
</dbReference>
<feature type="active site" description="GMP-histidine intermediate" evidence="18">
    <location>
        <position position="49"/>
    </location>
</feature>
<dbReference type="GO" id="GO:0005525">
    <property type="term" value="F:GTP binding"/>
    <property type="evidence" value="ECO:0007669"/>
    <property type="project" value="UniProtKB-KW"/>
</dbReference>
<dbReference type="PANTHER" id="PTHR34848">
    <property type="match status" value="1"/>
</dbReference>
<evidence type="ECO:0000256" key="14">
    <source>
        <dbReference type="ARBA" id="ARBA00022840"/>
    </source>
</evidence>
<evidence type="ECO:0000256" key="11">
    <source>
        <dbReference type="ARBA" id="ARBA00022679"/>
    </source>
</evidence>
<feature type="binding site" evidence="19">
    <location>
        <begin position="50"/>
        <end position="53"/>
    </location>
    <ligand>
        <name>GTP</name>
        <dbReference type="ChEBI" id="CHEBI:37565"/>
    </ligand>
</feature>
<protein>
    <recommendedName>
        <fullName evidence="16">Adenosylcobinamide kinase</fullName>
        <ecNumber evidence="8">2.7.1.156</ecNumber>
        <ecNumber evidence="9">2.7.7.62</ecNumber>
    </recommendedName>
    <alternativeName>
        <fullName evidence="17">Adenosylcobinamide-phosphate guanylyltransferase</fullName>
    </alternativeName>
</protein>
<comment type="function">
    <text evidence="4">Catalyzes ATP-dependent phosphorylation of adenosylcobinamide and addition of GMP to adenosylcobinamide phosphate.</text>
</comment>
<dbReference type="PANTHER" id="PTHR34848:SF1">
    <property type="entry name" value="BIFUNCTIONAL ADENOSYLCOBALAMIN BIOSYNTHESIS PROTEIN COBU"/>
    <property type="match status" value="1"/>
</dbReference>
<dbReference type="SUPFAM" id="SSF52540">
    <property type="entry name" value="P-loop containing nucleoside triphosphate hydrolases"/>
    <property type="match status" value="1"/>
</dbReference>
<keyword evidence="14" id="KW-0067">ATP-binding</keyword>
<dbReference type="GO" id="GO:0009236">
    <property type="term" value="P:cobalamin biosynthetic process"/>
    <property type="evidence" value="ECO:0007669"/>
    <property type="project" value="UniProtKB-UniPathway"/>
</dbReference>
<evidence type="ECO:0000256" key="15">
    <source>
        <dbReference type="ARBA" id="ARBA00023134"/>
    </source>
</evidence>
<dbReference type="GO" id="GO:0008820">
    <property type="term" value="F:cobinamide phosphate guanylyltransferase activity"/>
    <property type="evidence" value="ECO:0007669"/>
    <property type="project" value="UniProtKB-EC"/>
</dbReference>
<keyword evidence="13 20" id="KW-0418">Kinase</keyword>
<evidence type="ECO:0000256" key="10">
    <source>
        <dbReference type="ARBA" id="ARBA00022573"/>
    </source>
</evidence>
<proteinExistence type="inferred from homology"/>
<comment type="similarity">
    <text evidence="7">Belongs to the CobU/CobP family.</text>
</comment>
<keyword evidence="21" id="KW-1185">Reference proteome</keyword>
<dbReference type="GO" id="GO:0005524">
    <property type="term" value="F:ATP binding"/>
    <property type="evidence" value="ECO:0007669"/>
    <property type="project" value="UniProtKB-KW"/>
</dbReference>
<evidence type="ECO:0000256" key="4">
    <source>
        <dbReference type="ARBA" id="ARBA00003889"/>
    </source>
</evidence>
<dbReference type="AlphaFoldDB" id="A0A7R7IFC8"/>
<evidence type="ECO:0000313" key="20">
    <source>
        <dbReference type="EMBL" id="BCN32961.1"/>
    </source>
</evidence>
<evidence type="ECO:0000256" key="19">
    <source>
        <dbReference type="PIRSR" id="PIRSR006135-2"/>
    </source>
</evidence>
<evidence type="ECO:0000256" key="16">
    <source>
        <dbReference type="ARBA" id="ARBA00029570"/>
    </source>
</evidence>
<accession>A0A7R7IFC8</accession>
<dbReference type="EC" id="2.7.7.62" evidence="9"/>
<name>A0A7R7IFC8_9FIRM</name>
<evidence type="ECO:0000256" key="18">
    <source>
        <dbReference type="PIRSR" id="PIRSR006135-1"/>
    </source>
</evidence>
<feature type="binding site" evidence="19">
    <location>
        <position position="81"/>
    </location>
    <ligand>
        <name>GTP</name>
        <dbReference type="ChEBI" id="CHEBI:37565"/>
    </ligand>
</feature>
<comment type="pathway">
    <text evidence="5">Cofactor biosynthesis; adenosylcobalamin biosynthesis; adenosylcobalamin from cob(II)yrinate a,c-diamide: step 6/7.</text>
</comment>
<dbReference type="Pfam" id="PF02283">
    <property type="entry name" value="CobU"/>
    <property type="match status" value="1"/>
</dbReference>
<evidence type="ECO:0000256" key="1">
    <source>
        <dbReference type="ARBA" id="ARBA00000312"/>
    </source>
</evidence>
<reference evidence="20 21" key="1">
    <citation type="submission" date="2020-11" db="EMBL/GenBank/DDBJ databases">
        <title>Draft genome sequencing of a Lachnospiraceae strain isolated from anoxic soil subjected to BSD treatment.</title>
        <authorList>
            <person name="Uek A."/>
            <person name="Tonouchi A."/>
        </authorList>
    </citation>
    <scope>NUCLEOTIDE SEQUENCE [LARGE SCALE GENOMIC DNA]</scope>
    <source>
        <strain evidence="20 21">TB5</strain>
    </source>
</reference>
<evidence type="ECO:0000256" key="2">
    <source>
        <dbReference type="ARBA" id="ARBA00000711"/>
    </source>
</evidence>
<dbReference type="PIRSF" id="PIRSF006135">
    <property type="entry name" value="CobU"/>
    <property type="match status" value="1"/>
</dbReference>
<evidence type="ECO:0000256" key="13">
    <source>
        <dbReference type="ARBA" id="ARBA00022777"/>
    </source>
</evidence>
<gene>
    <name evidence="20" type="primary">cobU</name>
    <name evidence="20" type="ORF">bsdtb5_42560</name>
</gene>
<keyword evidence="11 20" id="KW-0808">Transferase</keyword>
<comment type="catalytic activity">
    <reaction evidence="2">
        <text>adenosylcob(III)inamide phosphate + GTP + H(+) = adenosylcob(III)inamide-GDP + diphosphate</text>
        <dbReference type="Rhea" id="RHEA:22712"/>
        <dbReference type="ChEBI" id="CHEBI:15378"/>
        <dbReference type="ChEBI" id="CHEBI:33019"/>
        <dbReference type="ChEBI" id="CHEBI:37565"/>
        <dbReference type="ChEBI" id="CHEBI:58502"/>
        <dbReference type="ChEBI" id="CHEBI:60487"/>
        <dbReference type="EC" id="2.7.7.62"/>
    </reaction>
</comment>
<keyword evidence="12 19" id="KW-0547">Nucleotide-binding</keyword>
<feature type="binding site" evidence="19">
    <location>
        <begin position="7"/>
        <end position="14"/>
    </location>
    <ligand>
        <name>GTP</name>
        <dbReference type="ChEBI" id="CHEBI:37565"/>
    </ligand>
</feature>
<dbReference type="InterPro" id="IPR003203">
    <property type="entry name" value="CobU/CobP"/>
</dbReference>
<organism evidence="20 21">
    <name type="scientific">Anaeromicropila herbilytica</name>
    <dbReference type="NCBI Taxonomy" id="2785025"/>
    <lineage>
        <taxon>Bacteria</taxon>
        <taxon>Bacillati</taxon>
        <taxon>Bacillota</taxon>
        <taxon>Clostridia</taxon>
        <taxon>Lachnospirales</taxon>
        <taxon>Lachnospiraceae</taxon>
        <taxon>Anaeromicropila</taxon>
    </lineage>
</organism>
<evidence type="ECO:0000256" key="9">
    <source>
        <dbReference type="ARBA" id="ARBA00012523"/>
    </source>
</evidence>
<feature type="binding site" evidence="19">
    <location>
        <position position="62"/>
    </location>
    <ligand>
        <name>GTP</name>
        <dbReference type="ChEBI" id="CHEBI:37565"/>
    </ligand>
</feature>
<dbReference type="KEGG" id="ahb:bsdtb5_42560"/>
<keyword evidence="10" id="KW-0169">Cobalamin biosynthesis</keyword>
<evidence type="ECO:0000256" key="7">
    <source>
        <dbReference type="ARBA" id="ARBA00007490"/>
    </source>
</evidence>